<sequence length="591" mass="65793">MASRLAALAGHLRPSPTHTQPHLHELDPAYFLPRAAAIEPAAIAIVHRDRSGTNIERDYFTEADRVRRLAAYFKRCYKDGTKIGILAPNTPMFLELMFGIAGAGHIQAAFNYRLSAPEIRTVIELSAVDVVFVDIDYLSVLKNALGEDFPDLEIVVDLDTHHEADLRDFRATGHKNQTYGELMASTVGDMTPFDQLHFEDQPEDKVFALSFTSGTTGKPKGVEYTHRGMYMAAIAAIIESELNRDDKGCRYLWTLPMFHAAGWSYPFAVTAVRGTHVCLRKMDYTMVWEYLTSPQRPITHFNAAPTVNIQICEHPNAKRLPERVLVTVAASPPSPSLFKRMVALNLIPVHVYGLTETYGPITRCYVLSEWNAHDEDQQFKKMSRQGHGFLTAQKARVVKPAWADRGELVDVERNGKEIGEILLQGNTCMKGYHSDEKATQKVFAGGWLHTGDLAVWHPDGAVEIIDRNKDIIISGGENISSVGVENVISAHPDVVEVAVIAIPDAVYGERPKALIILRATGKAKSPESLRAELIEFARGRLGGFEVPREIEFVDELPKTSTGKIKKNELRNAARMRFENSQNAFGRHTGKS</sequence>
<dbReference type="EMBL" id="MU970058">
    <property type="protein sequence ID" value="KAK9323742.1"/>
    <property type="molecule type" value="Genomic_DNA"/>
</dbReference>
<proteinExistence type="predicted"/>
<comment type="caution">
    <text evidence="1">The sequence shown here is derived from an EMBL/GenBank/DDBJ whole genome shotgun (WGS) entry which is preliminary data.</text>
</comment>
<gene>
    <name evidence="1" type="ORF">V1517DRAFT_319729</name>
</gene>
<keyword evidence="2" id="KW-1185">Reference proteome</keyword>
<reference evidence="2" key="1">
    <citation type="journal article" date="2024" name="Front. Bioeng. Biotechnol.">
        <title>Genome-scale model development and genomic sequencing of the oleaginous clade Lipomyces.</title>
        <authorList>
            <person name="Czajka J.J."/>
            <person name="Han Y."/>
            <person name="Kim J."/>
            <person name="Mondo S.J."/>
            <person name="Hofstad B.A."/>
            <person name="Robles A."/>
            <person name="Haridas S."/>
            <person name="Riley R."/>
            <person name="LaButti K."/>
            <person name="Pangilinan J."/>
            <person name="Andreopoulos W."/>
            <person name="Lipzen A."/>
            <person name="Yan J."/>
            <person name="Wang M."/>
            <person name="Ng V."/>
            <person name="Grigoriev I.V."/>
            <person name="Spatafora J.W."/>
            <person name="Magnuson J.K."/>
            <person name="Baker S.E."/>
            <person name="Pomraning K.R."/>
        </authorList>
    </citation>
    <scope>NUCLEOTIDE SEQUENCE [LARGE SCALE GENOMIC DNA]</scope>
    <source>
        <strain evidence="2">CBS 10300</strain>
    </source>
</reference>
<accession>A0ACC3TS92</accession>
<evidence type="ECO:0000313" key="2">
    <source>
        <dbReference type="Proteomes" id="UP001489719"/>
    </source>
</evidence>
<protein>
    <submittedName>
        <fullName evidence="1">Uncharacterized protein</fullName>
    </submittedName>
</protein>
<dbReference type="Proteomes" id="UP001489719">
    <property type="component" value="Unassembled WGS sequence"/>
</dbReference>
<evidence type="ECO:0000313" key="1">
    <source>
        <dbReference type="EMBL" id="KAK9323742.1"/>
    </source>
</evidence>
<organism evidence="1 2">
    <name type="scientific">Lipomyces orientalis</name>
    <dbReference type="NCBI Taxonomy" id="1233043"/>
    <lineage>
        <taxon>Eukaryota</taxon>
        <taxon>Fungi</taxon>
        <taxon>Dikarya</taxon>
        <taxon>Ascomycota</taxon>
        <taxon>Saccharomycotina</taxon>
        <taxon>Lipomycetes</taxon>
        <taxon>Lipomycetales</taxon>
        <taxon>Lipomycetaceae</taxon>
        <taxon>Lipomyces</taxon>
    </lineage>
</organism>
<name>A0ACC3TS92_9ASCO</name>